<gene>
    <name evidence="2" type="ORF">EVAR_17999_1</name>
</gene>
<dbReference type="EMBL" id="BGZK01001100">
    <property type="protein sequence ID" value="GBP71206.1"/>
    <property type="molecule type" value="Genomic_DNA"/>
</dbReference>
<organism evidence="2 3">
    <name type="scientific">Eumeta variegata</name>
    <name type="common">Bagworm moth</name>
    <name type="synonym">Eumeta japonica</name>
    <dbReference type="NCBI Taxonomy" id="151549"/>
    <lineage>
        <taxon>Eukaryota</taxon>
        <taxon>Metazoa</taxon>
        <taxon>Ecdysozoa</taxon>
        <taxon>Arthropoda</taxon>
        <taxon>Hexapoda</taxon>
        <taxon>Insecta</taxon>
        <taxon>Pterygota</taxon>
        <taxon>Neoptera</taxon>
        <taxon>Endopterygota</taxon>
        <taxon>Lepidoptera</taxon>
        <taxon>Glossata</taxon>
        <taxon>Ditrysia</taxon>
        <taxon>Tineoidea</taxon>
        <taxon>Psychidae</taxon>
        <taxon>Oiketicinae</taxon>
        <taxon>Eumeta</taxon>
    </lineage>
</organism>
<evidence type="ECO:0000313" key="2">
    <source>
        <dbReference type="EMBL" id="GBP71206.1"/>
    </source>
</evidence>
<feature type="region of interest" description="Disordered" evidence="1">
    <location>
        <begin position="57"/>
        <end position="87"/>
    </location>
</feature>
<evidence type="ECO:0000256" key="1">
    <source>
        <dbReference type="SAM" id="MobiDB-lite"/>
    </source>
</evidence>
<protein>
    <submittedName>
        <fullName evidence="2">Uncharacterized protein</fullName>
    </submittedName>
</protein>
<feature type="compositionally biased region" description="Polar residues" evidence="1">
    <location>
        <begin position="70"/>
        <end position="82"/>
    </location>
</feature>
<keyword evidence="3" id="KW-1185">Reference proteome</keyword>
<proteinExistence type="predicted"/>
<dbReference type="Proteomes" id="UP000299102">
    <property type="component" value="Unassembled WGS sequence"/>
</dbReference>
<name>A0A4C1Y5N6_EUMVA</name>
<sequence>MVHRDAMVHSRIHNFASQPIIHNYKVYHAFVFSSPPEKFTFMPFNVKTKSPLFPTDDLAGAPAAARGPRSANTHLHMNNNPTYAAPPPASLAQVARRRTTASYVVFSSKMGDYEEKS</sequence>
<evidence type="ECO:0000313" key="3">
    <source>
        <dbReference type="Proteomes" id="UP000299102"/>
    </source>
</evidence>
<dbReference type="AlphaFoldDB" id="A0A4C1Y5N6"/>
<accession>A0A4C1Y5N6</accession>
<feature type="compositionally biased region" description="Low complexity" evidence="1">
    <location>
        <begin position="59"/>
        <end position="69"/>
    </location>
</feature>
<reference evidence="2 3" key="1">
    <citation type="journal article" date="2019" name="Commun. Biol.">
        <title>The bagworm genome reveals a unique fibroin gene that provides high tensile strength.</title>
        <authorList>
            <person name="Kono N."/>
            <person name="Nakamura H."/>
            <person name="Ohtoshi R."/>
            <person name="Tomita M."/>
            <person name="Numata K."/>
            <person name="Arakawa K."/>
        </authorList>
    </citation>
    <scope>NUCLEOTIDE SEQUENCE [LARGE SCALE GENOMIC DNA]</scope>
</reference>
<comment type="caution">
    <text evidence="2">The sequence shown here is derived from an EMBL/GenBank/DDBJ whole genome shotgun (WGS) entry which is preliminary data.</text>
</comment>